<reference evidence="6 7" key="1">
    <citation type="journal article" date="2016" name="Mol. Biol. Evol.">
        <title>Comparative Genomics of Early-Diverging Mushroom-Forming Fungi Provides Insights into the Origins of Lignocellulose Decay Capabilities.</title>
        <authorList>
            <person name="Nagy L.G."/>
            <person name="Riley R."/>
            <person name="Tritt A."/>
            <person name="Adam C."/>
            <person name="Daum C."/>
            <person name="Floudas D."/>
            <person name="Sun H."/>
            <person name="Yadav J.S."/>
            <person name="Pangilinan J."/>
            <person name="Larsson K.H."/>
            <person name="Matsuura K."/>
            <person name="Barry K."/>
            <person name="Labutti K."/>
            <person name="Kuo R."/>
            <person name="Ohm R.A."/>
            <person name="Bhattacharya S.S."/>
            <person name="Shirouzu T."/>
            <person name="Yoshinaga Y."/>
            <person name="Martin F.M."/>
            <person name="Grigoriev I.V."/>
            <person name="Hibbett D.S."/>
        </authorList>
    </citation>
    <scope>NUCLEOTIDE SEQUENCE [LARGE SCALE GENOMIC DNA]</scope>
    <source>
        <strain evidence="6 7">HHB12029</strain>
    </source>
</reference>
<feature type="domain" description="DNA2/NAM7 helicase-like C-terminal" evidence="5">
    <location>
        <begin position="76"/>
        <end position="213"/>
    </location>
</feature>
<dbReference type="PANTHER" id="PTHR43788:SF8">
    <property type="entry name" value="DNA-BINDING PROTEIN SMUBP-2"/>
    <property type="match status" value="1"/>
</dbReference>
<dbReference type="InParanoid" id="A0A165BNT9"/>
<keyword evidence="4" id="KW-0067">ATP-binding</keyword>
<dbReference type="PANTHER" id="PTHR43788">
    <property type="entry name" value="DNA2/NAM7 HELICASE FAMILY MEMBER"/>
    <property type="match status" value="1"/>
</dbReference>
<gene>
    <name evidence="6" type="ORF">EXIGLDRAFT_589876</name>
</gene>
<evidence type="ECO:0000256" key="1">
    <source>
        <dbReference type="ARBA" id="ARBA00022741"/>
    </source>
</evidence>
<dbReference type="CDD" id="cd18808">
    <property type="entry name" value="SF1_C_Upf1"/>
    <property type="match status" value="1"/>
</dbReference>
<evidence type="ECO:0000259" key="5">
    <source>
        <dbReference type="Pfam" id="PF13087"/>
    </source>
</evidence>
<feature type="non-terminal residue" evidence="6">
    <location>
        <position position="214"/>
    </location>
</feature>
<evidence type="ECO:0000313" key="7">
    <source>
        <dbReference type="Proteomes" id="UP000077266"/>
    </source>
</evidence>
<dbReference type="SUPFAM" id="SSF52540">
    <property type="entry name" value="P-loop containing nucleoside triphosphate hydrolases"/>
    <property type="match status" value="1"/>
</dbReference>
<dbReference type="GO" id="GO:0043139">
    <property type="term" value="F:5'-3' DNA helicase activity"/>
    <property type="evidence" value="ECO:0007669"/>
    <property type="project" value="TreeGrafter"/>
</dbReference>
<keyword evidence="1" id="KW-0547">Nucleotide-binding</keyword>
<accession>A0A165BNT9</accession>
<dbReference type="EMBL" id="KV426430">
    <property type="protein sequence ID" value="KZV80981.1"/>
    <property type="molecule type" value="Genomic_DNA"/>
</dbReference>
<dbReference type="InterPro" id="IPR047187">
    <property type="entry name" value="SF1_C_Upf1"/>
</dbReference>
<evidence type="ECO:0000256" key="2">
    <source>
        <dbReference type="ARBA" id="ARBA00022801"/>
    </source>
</evidence>
<dbReference type="GO" id="GO:0016787">
    <property type="term" value="F:hydrolase activity"/>
    <property type="evidence" value="ECO:0007669"/>
    <property type="project" value="UniProtKB-KW"/>
</dbReference>
<evidence type="ECO:0000313" key="6">
    <source>
        <dbReference type="EMBL" id="KZV80981.1"/>
    </source>
</evidence>
<dbReference type="Gene3D" id="3.40.50.300">
    <property type="entry name" value="P-loop containing nucleotide triphosphate hydrolases"/>
    <property type="match status" value="2"/>
</dbReference>
<evidence type="ECO:0000256" key="3">
    <source>
        <dbReference type="ARBA" id="ARBA00022806"/>
    </source>
</evidence>
<dbReference type="STRING" id="1314781.A0A165BNT9"/>
<name>A0A165BNT9_EXIGL</name>
<organism evidence="6 7">
    <name type="scientific">Exidia glandulosa HHB12029</name>
    <dbReference type="NCBI Taxonomy" id="1314781"/>
    <lineage>
        <taxon>Eukaryota</taxon>
        <taxon>Fungi</taxon>
        <taxon>Dikarya</taxon>
        <taxon>Basidiomycota</taxon>
        <taxon>Agaricomycotina</taxon>
        <taxon>Agaricomycetes</taxon>
        <taxon>Auriculariales</taxon>
        <taxon>Exidiaceae</taxon>
        <taxon>Exidia</taxon>
    </lineage>
</organism>
<proteinExistence type="predicted"/>
<dbReference type="OrthoDB" id="6513042at2759"/>
<sequence>MLSHPNLPIFSNIVPIETLIIDEASQIELGDFVPVLCQYSETVRKLVFVGDDMQLAPFGQDDIRGLQSVFEIGNLRKRAVFLNTQYRMPITIGQFISNQVYKGQLRSEHPDASPDACRFVDVCMGHEEKRGNSWVNIEECEAAIDVARILHAEEKDYRIITPYDAQRAEVEMALKRSGLPWPEKVFNVDSFQGNEAPFIIVTVVRTEGIGFLRN</sequence>
<keyword evidence="2" id="KW-0378">Hydrolase</keyword>
<dbReference type="Proteomes" id="UP000077266">
    <property type="component" value="Unassembled WGS sequence"/>
</dbReference>
<dbReference type="InterPro" id="IPR050534">
    <property type="entry name" value="Coronavir_polyprotein_1ab"/>
</dbReference>
<evidence type="ECO:0000256" key="4">
    <source>
        <dbReference type="ARBA" id="ARBA00022840"/>
    </source>
</evidence>
<keyword evidence="3" id="KW-0347">Helicase</keyword>
<dbReference type="InterPro" id="IPR027417">
    <property type="entry name" value="P-loop_NTPase"/>
</dbReference>
<dbReference type="GO" id="GO:0005524">
    <property type="term" value="F:ATP binding"/>
    <property type="evidence" value="ECO:0007669"/>
    <property type="project" value="UniProtKB-KW"/>
</dbReference>
<protein>
    <recommendedName>
        <fullName evidence="5">DNA2/NAM7 helicase-like C-terminal domain-containing protein</fullName>
    </recommendedName>
</protein>
<dbReference type="AlphaFoldDB" id="A0A165BNT9"/>
<dbReference type="Pfam" id="PF13087">
    <property type="entry name" value="AAA_12"/>
    <property type="match status" value="1"/>
</dbReference>
<keyword evidence="7" id="KW-1185">Reference proteome</keyword>
<dbReference type="InterPro" id="IPR041679">
    <property type="entry name" value="DNA2/NAM7-like_C"/>
</dbReference>